<feature type="compositionally biased region" description="Polar residues" evidence="1">
    <location>
        <begin position="288"/>
        <end position="299"/>
    </location>
</feature>
<accession>A0A0D2CL35</accession>
<feature type="compositionally biased region" description="Polar residues" evidence="1">
    <location>
        <begin position="270"/>
        <end position="279"/>
    </location>
</feature>
<sequence length="416" mass="45583">MPVYLVHGFRWPREGFSGIRVHTVINNLDDVSVEYIQNGNSRRELLRSFRRAYPEIMKELDHSDPDNEVYMQPGVVGGKGGRRLEFIEQYNPDDVEGPYAVSQPYAYVGDKVVLIAASPGMVMNGPGSAQSGGSLHQQPDSPDRTPKRNPRPATLPMSKPAPFNSPADITALSINVEEVIADGPGLTNKAWEALADLRDKIAEGEKIGWWVVYNGDPERSFDDEDEDEDDFDDEADDEDTEDVEDVEEQPRQQAQTPARGGRRAVASPVSPATVTSVGSSARGHRPTGSENAPIPTSSMGDYPMSNPLGESPVAQVQHSASQQRSYGQQQPQRQRQVNSPGLTALPVRPSPPMLSGPTLGQASLPLQASRPRPNTAPSETKGKLKEREKDVPEDPVKMKDANKSQGLRKKFFGRRS</sequence>
<feature type="region of interest" description="Disordered" evidence="1">
    <location>
        <begin position="217"/>
        <end position="416"/>
    </location>
</feature>
<gene>
    <name evidence="2" type="ORF">PV04_08179</name>
</gene>
<feature type="compositionally biased region" description="Polar residues" evidence="1">
    <location>
        <begin position="127"/>
        <end position="140"/>
    </location>
</feature>
<protein>
    <submittedName>
        <fullName evidence="2">Uncharacterized protein</fullName>
    </submittedName>
</protein>
<organism evidence="2 3">
    <name type="scientific">Phialophora macrospora</name>
    <dbReference type="NCBI Taxonomy" id="1851006"/>
    <lineage>
        <taxon>Eukaryota</taxon>
        <taxon>Fungi</taxon>
        <taxon>Dikarya</taxon>
        <taxon>Ascomycota</taxon>
        <taxon>Pezizomycotina</taxon>
        <taxon>Eurotiomycetes</taxon>
        <taxon>Chaetothyriomycetidae</taxon>
        <taxon>Chaetothyriales</taxon>
        <taxon>Herpotrichiellaceae</taxon>
        <taxon>Phialophora</taxon>
    </lineage>
</organism>
<feature type="compositionally biased region" description="Basic residues" evidence="1">
    <location>
        <begin position="406"/>
        <end position="416"/>
    </location>
</feature>
<dbReference type="Proteomes" id="UP000054266">
    <property type="component" value="Unassembled WGS sequence"/>
</dbReference>
<evidence type="ECO:0000313" key="2">
    <source>
        <dbReference type="EMBL" id="KIW65966.1"/>
    </source>
</evidence>
<dbReference type="AlphaFoldDB" id="A0A0D2CL35"/>
<reference evidence="2 3" key="1">
    <citation type="submission" date="2015-01" db="EMBL/GenBank/DDBJ databases">
        <title>The Genome Sequence of Capronia semiimmersa CBS27337.</title>
        <authorList>
            <consortium name="The Broad Institute Genomics Platform"/>
            <person name="Cuomo C."/>
            <person name="de Hoog S."/>
            <person name="Gorbushina A."/>
            <person name="Stielow B."/>
            <person name="Teixiera M."/>
            <person name="Abouelleil A."/>
            <person name="Chapman S.B."/>
            <person name="Priest M."/>
            <person name="Young S.K."/>
            <person name="Wortman J."/>
            <person name="Nusbaum C."/>
            <person name="Birren B."/>
        </authorList>
    </citation>
    <scope>NUCLEOTIDE SEQUENCE [LARGE SCALE GENOMIC DNA]</scope>
    <source>
        <strain evidence="2 3">CBS 27337</strain>
    </source>
</reference>
<name>A0A0D2CL35_9EURO</name>
<evidence type="ECO:0000256" key="1">
    <source>
        <dbReference type="SAM" id="MobiDB-lite"/>
    </source>
</evidence>
<feature type="compositionally biased region" description="Basic and acidic residues" evidence="1">
    <location>
        <begin position="380"/>
        <end position="402"/>
    </location>
</feature>
<dbReference type="STRING" id="5601.A0A0D2CL35"/>
<dbReference type="EMBL" id="KN846960">
    <property type="protein sequence ID" value="KIW65966.1"/>
    <property type="molecule type" value="Genomic_DNA"/>
</dbReference>
<dbReference type="HOGENOM" id="CLU_052060_1_1_1"/>
<feature type="compositionally biased region" description="Acidic residues" evidence="1">
    <location>
        <begin position="221"/>
        <end position="247"/>
    </location>
</feature>
<feature type="region of interest" description="Disordered" evidence="1">
    <location>
        <begin position="124"/>
        <end position="166"/>
    </location>
</feature>
<proteinExistence type="predicted"/>
<keyword evidence="3" id="KW-1185">Reference proteome</keyword>
<evidence type="ECO:0000313" key="3">
    <source>
        <dbReference type="Proteomes" id="UP000054266"/>
    </source>
</evidence>
<feature type="compositionally biased region" description="Low complexity" evidence="1">
    <location>
        <begin position="319"/>
        <end position="336"/>
    </location>
</feature>